<proteinExistence type="predicted"/>
<feature type="compositionally biased region" description="Basic and acidic residues" evidence="1">
    <location>
        <begin position="128"/>
        <end position="138"/>
    </location>
</feature>
<organism evidence="3 4">
    <name type="scientific">Streptomyces diacarni</name>
    <dbReference type="NCBI Taxonomy" id="2800381"/>
    <lineage>
        <taxon>Bacteria</taxon>
        <taxon>Bacillati</taxon>
        <taxon>Actinomycetota</taxon>
        <taxon>Actinomycetes</taxon>
        <taxon>Kitasatosporales</taxon>
        <taxon>Streptomycetaceae</taxon>
        <taxon>Streptomyces</taxon>
    </lineage>
</organism>
<keyword evidence="2" id="KW-1133">Transmembrane helix</keyword>
<evidence type="ECO:0000256" key="2">
    <source>
        <dbReference type="SAM" id="Phobius"/>
    </source>
</evidence>
<comment type="caution">
    <text evidence="3">The sequence shown here is derived from an EMBL/GenBank/DDBJ whole genome shotgun (WGS) entry which is preliminary data.</text>
</comment>
<sequence length="257" mass="27990">MRYDPESQRWVVEDDIPPSRGLDSPQEPLGREISRWPVRRRSSQRWPEAAQLAVVLAFCGGAMAGLWAGHVRDGHGDGQSQPPATHSGQPGPDASQSPGSSDEDDAAPGSPQGPEGPETGAVAGPDGSRTEVPRGWKRFDAFREPDRVSYEAPAGRANRVIIFKVPEQTLAASLHAASQRGRKTLTAYHQNAYRVGPGTAMREFTYIHQKFGEQLAVDHRFATNDKRYAVIAYGPPDAAEATRQVAHRAVTTFRSTD</sequence>
<protein>
    <recommendedName>
        <fullName evidence="5">Serine/arginine repetitive matrix protein 2</fullName>
    </recommendedName>
</protein>
<keyword evidence="2" id="KW-0472">Membrane</keyword>
<evidence type="ECO:0000256" key="1">
    <source>
        <dbReference type="SAM" id="MobiDB-lite"/>
    </source>
</evidence>
<evidence type="ECO:0000313" key="3">
    <source>
        <dbReference type="EMBL" id="RCG17353.1"/>
    </source>
</evidence>
<dbReference type="Proteomes" id="UP000252914">
    <property type="component" value="Unassembled WGS sequence"/>
</dbReference>
<name>A0A367EHA1_9ACTN</name>
<keyword evidence="4" id="KW-1185">Reference proteome</keyword>
<feature type="compositionally biased region" description="Polar residues" evidence="1">
    <location>
        <begin position="78"/>
        <end position="100"/>
    </location>
</feature>
<keyword evidence="2" id="KW-0812">Transmembrane</keyword>
<dbReference type="AlphaFoldDB" id="A0A367EHA1"/>
<evidence type="ECO:0008006" key="5">
    <source>
        <dbReference type="Google" id="ProtNLM"/>
    </source>
</evidence>
<dbReference type="EMBL" id="QOIN01000055">
    <property type="protein sequence ID" value="RCG17353.1"/>
    <property type="molecule type" value="Genomic_DNA"/>
</dbReference>
<gene>
    <name evidence="3" type="ORF">DTL70_27710</name>
</gene>
<evidence type="ECO:0000313" key="4">
    <source>
        <dbReference type="Proteomes" id="UP000252914"/>
    </source>
</evidence>
<reference evidence="3 4" key="1">
    <citation type="submission" date="2018-06" db="EMBL/GenBank/DDBJ databases">
        <title>Streptomyces reniochalinae sp. nov. and Streptomyces diacarnus sp. nov. from marine sponges.</title>
        <authorList>
            <person name="Li L."/>
        </authorList>
    </citation>
    <scope>NUCLEOTIDE SEQUENCE [LARGE SCALE GENOMIC DNA]</scope>
    <source>
        <strain evidence="3 4">LHW51701</strain>
    </source>
</reference>
<accession>A0A367EHA1</accession>
<feature type="region of interest" description="Disordered" evidence="1">
    <location>
        <begin position="1"/>
        <end position="46"/>
    </location>
</feature>
<feature type="region of interest" description="Disordered" evidence="1">
    <location>
        <begin position="70"/>
        <end position="138"/>
    </location>
</feature>
<feature type="transmembrane region" description="Helical" evidence="2">
    <location>
        <begin position="49"/>
        <end position="69"/>
    </location>
</feature>